<dbReference type="CDD" id="cd01949">
    <property type="entry name" value="GGDEF"/>
    <property type="match status" value="1"/>
</dbReference>
<reference evidence="4" key="1">
    <citation type="journal article" date="2021" name="PeerJ">
        <title>Extensive microbial diversity within the chicken gut microbiome revealed by metagenomics and culture.</title>
        <authorList>
            <person name="Gilroy R."/>
            <person name="Ravi A."/>
            <person name="Getino M."/>
            <person name="Pursley I."/>
            <person name="Horton D.L."/>
            <person name="Alikhan N.F."/>
            <person name="Baker D."/>
            <person name="Gharbi K."/>
            <person name="Hall N."/>
            <person name="Watson M."/>
            <person name="Adriaenssens E.M."/>
            <person name="Foster-Nyarko E."/>
            <person name="Jarju S."/>
            <person name="Secka A."/>
            <person name="Antonio M."/>
            <person name="Oren A."/>
            <person name="Chaudhuri R.R."/>
            <person name="La Ragione R."/>
            <person name="Hildebrand F."/>
            <person name="Pallen M.J."/>
        </authorList>
    </citation>
    <scope>NUCLEOTIDE SEQUENCE</scope>
    <source>
        <strain evidence="4">USASDec5-558</strain>
    </source>
</reference>
<evidence type="ECO:0000256" key="2">
    <source>
        <dbReference type="ARBA" id="ARBA00034247"/>
    </source>
</evidence>
<reference evidence="4" key="2">
    <citation type="submission" date="2021-04" db="EMBL/GenBank/DDBJ databases">
        <authorList>
            <person name="Gilroy R."/>
        </authorList>
    </citation>
    <scope>NUCLEOTIDE SEQUENCE</scope>
    <source>
        <strain evidence="4">USASDec5-558</strain>
    </source>
</reference>
<dbReference type="AlphaFoldDB" id="A0A9D1WF59"/>
<dbReference type="PROSITE" id="PS50887">
    <property type="entry name" value="GGDEF"/>
    <property type="match status" value="1"/>
</dbReference>
<organism evidence="4 5">
    <name type="scientific">Candidatus Anaerobiospirillum pullistercoris</name>
    <dbReference type="NCBI Taxonomy" id="2838452"/>
    <lineage>
        <taxon>Bacteria</taxon>
        <taxon>Pseudomonadati</taxon>
        <taxon>Pseudomonadota</taxon>
        <taxon>Gammaproteobacteria</taxon>
        <taxon>Aeromonadales</taxon>
        <taxon>Succinivibrionaceae</taxon>
        <taxon>Anaerobiospirillum</taxon>
    </lineage>
</organism>
<dbReference type="InterPro" id="IPR050469">
    <property type="entry name" value="Diguanylate_Cyclase"/>
</dbReference>
<dbReference type="InterPro" id="IPR037401">
    <property type="entry name" value="SnoaL-like"/>
</dbReference>
<dbReference type="InterPro" id="IPR043128">
    <property type="entry name" value="Rev_trsase/Diguanyl_cyclase"/>
</dbReference>
<evidence type="ECO:0000313" key="5">
    <source>
        <dbReference type="Proteomes" id="UP000886829"/>
    </source>
</evidence>
<dbReference type="PANTHER" id="PTHR45138">
    <property type="entry name" value="REGULATORY COMPONENTS OF SENSORY TRANSDUCTION SYSTEM"/>
    <property type="match status" value="1"/>
</dbReference>
<dbReference type="GO" id="GO:0052621">
    <property type="term" value="F:diguanylate cyclase activity"/>
    <property type="evidence" value="ECO:0007669"/>
    <property type="project" value="UniProtKB-EC"/>
</dbReference>
<gene>
    <name evidence="4" type="ORF">H9850_11235</name>
</gene>
<keyword evidence="4" id="KW-0548">Nucleotidyltransferase</keyword>
<dbReference type="Pfam" id="PF00990">
    <property type="entry name" value="GGDEF"/>
    <property type="match status" value="1"/>
</dbReference>
<comment type="caution">
    <text evidence="4">The sequence shown here is derived from an EMBL/GenBank/DDBJ whole genome shotgun (WGS) entry which is preliminary data.</text>
</comment>
<dbReference type="SUPFAM" id="SSF55073">
    <property type="entry name" value="Nucleotide cyclase"/>
    <property type="match status" value="1"/>
</dbReference>
<protein>
    <recommendedName>
        <fullName evidence="1">diguanylate cyclase</fullName>
        <ecNumber evidence="1">2.7.7.65</ecNumber>
    </recommendedName>
</protein>
<dbReference type="GO" id="GO:0043709">
    <property type="term" value="P:cell adhesion involved in single-species biofilm formation"/>
    <property type="evidence" value="ECO:0007669"/>
    <property type="project" value="TreeGrafter"/>
</dbReference>
<dbReference type="EC" id="2.7.7.65" evidence="1"/>
<dbReference type="GO" id="GO:0005886">
    <property type="term" value="C:plasma membrane"/>
    <property type="evidence" value="ECO:0007669"/>
    <property type="project" value="TreeGrafter"/>
</dbReference>
<evidence type="ECO:0000259" key="3">
    <source>
        <dbReference type="PROSITE" id="PS50887"/>
    </source>
</evidence>
<accession>A0A9D1WF59</accession>
<comment type="catalytic activity">
    <reaction evidence="2">
        <text>2 GTP = 3',3'-c-di-GMP + 2 diphosphate</text>
        <dbReference type="Rhea" id="RHEA:24898"/>
        <dbReference type="ChEBI" id="CHEBI:33019"/>
        <dbReference type="ChEBI" id="CHEBI:37565"/>
        <dbReference type="ChEBI" id="CHEBI:58805"/>
        <dbReference type="EC" id="2.7.7.65"/>
    </reaction>
</comment>
<name>A0A9D1WF59_9GAMM</name>
<dbReference type="Gene3D" id="3.10.450.50">
    <property type="match status" value="1"/>
</dbReference>
<dbReference type="Proteomes" id="UP000886829">
    <property type="component" value="Unassembled WGS sequence"/>
</dbReference>
<dbReference type="InterPro" id="IPR029787">
    <property type="entry name" value="Nucleotide_cyclase"/>
</dbReference>
<evidence type="ECO:0000256" key="1">
    <source>
        <dbReference type="ARBA" id="ARBA00012528"/>
    </source>
</evidence>
<evidence type="ECO:0000313" key="4">
    <source>
        <dbReference type="EMBL" id="HIX58021.1"/>
    </source>
</evidence>
<dbReference type="PANTHER" id="PTHR45138:SF9">
    <property type="entry name" value="DIGUANYLATE CYCLASE DGCM-RELATED"/>
    <property type="match status" value="1"/>
</dbReference>
<dbReference type="Gene3D" id="3.30.70.270">
    <property type="match status" value="1"/>
</dbReference>
<feature type="domain" description="GGDEF" evidence="3">
    <location>
        <begin position="194"/>
        <end position="321"/>
    </location>
</feature>
<dbReference type="Pfam" id="PF13474">
    <property type="entry name" value="SnoaL_3"/>
    <property type="match status" value="1"/>
</dbReference>
<proteinExistence type="predicted"/>
<dbReference type="SMART" id="SM00267">
    <property type="entry name" value="GGDEF"/>
    <property type="match status" value="1"/>
</dbReference>
<dbReference type="GO" id="GO:1902201">
    <property type="term" value="P:negative regulation of bacterial-type flagellum-dependent cell motility"/>
    <property type="evidence" value="ECO:0007669"/>
    <property type="project" value="TreeGrafter"/>
</dbReference>
<dbReference type="NCBIfam" id="TIGR00254">
    <property type="entry name" value="GGDEF"/>
    <property type="match status" value="1"/>
</dbReference>
<dbReference type="EMBL" id="DXEV01000222">
    <property type="protein sequence ID" value="HIX58021.1"/>
    <property type="molecule type" value="Genomic_DNA"/>
</dbReference>
<dbReference type="InterPro" id="IPR032710">
    <property type="entry name" value="NTF2-like_dom_sf"/>
</dbReference>
<keyword evidence="4" id="KW-0808">Transferase</keyword>
<dbReference type="InterPro" id="IPR000160">
    <property type="entry name" value="GGDEF_dom"/>
</dbReference>
<sequence>MSIITSRIAYNVDNFGEQAVETAKLIFLWDAEHDQRMWDLMCDDVTFIGPLPDQYANGKEEYKESIKEDFDFWFDLYDEHYILEYYDDEVALVSGSYLVKFRETEPVFFMHRQRFSMLFINVDGAPLLKHIHLSHPDNLIQEGETYPYMFGQDLRKMIDDMKRSATNDAMTGLYNRNFFEANYHGLNNMISTPPYGYVLYFDLNGLKAVNDKEGHEKGDRLIINFAQSLKTAALEVVVQSVTLRTGGDEFLVIAPHATLEQVGALLRKVKQEFKQRCAMLSPFASFAMGFVHLKEGMELKDAVSLADERMFRCKRYIRSQR</sequence>
<dbReference type="SUPFAM" id="SSF54427">
    <property type="entry name" value="NTF2-like"/>
    <property type="match status" value="1"/>
</dbReference>